<reference evidence="1 2" key="1">
    <citation type="journal article" date="2020" name="Nat. Food">
        <title>A phased Vanilla planifolia genome enables genetic improvement of flavour and production.</title>
        <authorList>
            <person name="Hasing T."/>
            <person name="Tang H."/>
            <person name="Brym M."/>
            <person name="Khazi F."/>
            <person name="Huang T."/>
            <person name="Chambers A.H."/>
        </authorList>
    </citation>
    <scope>NUCLEOTIDE SEQUENCE [LARGE SCALE GENOMIC DNA]</scope>
    <source>
        <tissue evidence="1">Leaf</tissue>
    </source>
</reference>
<accession>A0A835QES7</accession>
<comment type="caution">
    <text evidence="1">The sequence shown here is derived from an EMBL/GenBank/DDBJ whole genome shotgun (WGS) entry which is preliminary data.</text>
</comment>
<protein>
    <submittedName>
        <fullName evidence="1">Uncharacterized protein</fullName>
    </submittedName>
</protein>
<name>A0A835QES7_VANPL</name>
<dbReference type="EMBL" id="JADCNL010000008">
    <property type="protein sequence ID" value="KAG0470113.1"/>
    <property type="molecule type" value="Genomic_DNA"/>
</dbReference>
<proteinExistence type="predicted"/>
<evidence type="ECO:0000313" key="1">
    <source>
        <dbReference type="EMBL" id="KAG0470113.1"/>
    </source>
</evidence>
<evidence type="ECO:0000313" key="2">
    <source>
        <dbReference type="Proteomes" id="UP000636800"/>
    </source>
</evidence>
<gene>
    <name evidence="1" type="ORF">HPP92_016813</name>
</gene>
<keyword evidence="2" id="KW-1185">Reference proteome</keyword>
<dbReference type="Proteomes" id="UP000636800">
    <property type="component" value="Unassembled WGS sequence"/>
</dbReference>
<dbReference type="OrthoDB" id="777189at2759"/>
<dbReference type="AlphaFoldDB" id="A0A835QES7"/>
<sequence>MSGHLWLGMVRMEVTLRHGWILMVAYGEQGLLEETTEGSGSRELPFGWRAMRTWEQQEERKDSQLVRKDVGGWVEGFKALVE</sequence>
<organism evidence="1 2">
    <name type="scientific">Vanilla planifolia</name>
    <name type="common">Vanilla</name>
    <dbReference type="NCBI Taxonomy" id="51239"/>
    <lineage>
        <taxon>Eukaryota</taxon>
        <taxon>Viridiplantae</taxon>
        <taxon>Streptophyta</taxon>
        <taxon>Embryophyta</taxon>
        <taxon>Tracheophyta</taxon>
        <taxon>Spermatophyta</taxon>
        <taxon>Magnoliopsida</taxon>
        <taxon>Liliopsida</taxon>
        <taxon>Asparagales</taxon>
        <taxon>Orchidaceae</taxon>
        <taxon>Vanilloideae</taxon>
        <taxon>Vanilleae</taxon>
        <taxon>Vanilla</taxon>
    </lineage>
</organism>